<reference evidence="1" key="1">
    <citation type="submission" date="2014-09" db="EMBL/GenBank/DDBJ databases">
        <authorList>
            <person name="Magalhaes I.L.F."/>
            <person name="Oliveira U."/>
            <person name="Santos F.R."/>
            <person name="Vidigal T.H.D.A."/>
            <person name="Brescovit A.D."/>
            <person name="Santos A.J."/>
        </authorList>
    </citation>
    <scope>NUCLEOTIDE SEQUENCE</scope>
    <source>
        <tissue evidence="1">Shoot tissue taken approximately 20 cm above the soil surface</tissue>
    </source>
</reference>
<accession>A0A0A8YRV0</accession>
<organism evidence="1">
    <name type="scientific">Arundo donax</name>
    <name type="common">Giant reed</name>
    <name type="synonym">Donax arundinaceus</name>
    <dbReference type="NCBI Taxonomy" id="35708"/>
    <lineage>
        <taxon>Eukaryota</taxon>
        <taxon>Viridiplantae</taxon>
        <taxon>Streptophyta</taxon>
        <taxon>Embryophyta</taxon>
        <taxon>Tracheophyta</taxon>
        <taxon>Spermatophyta</taxon>
        <taxon>Magnoliopsida</taxon>
        <taxon>Liliopsida</taxon>
        <taxon>Poales</taxon>
        <taxon>Poaceae</taxon>
        <taxon>PACMAD clade</taxon>
        <taxon>Arundinoideae</taxon>
        <taxon>Arundineae</taxon>
        <taxon>Arundo</taxon>
    </lineage>
</organism>
<dbReference type="EMBL" id="GBRH01269392">
    <property type="protein sequence ID" value="JAD28503.1"/>
    <property type="molecule type" value="Transcribed_RNA"/>
</dbReference>
<evidence type="ECO:0000313" key="1">
    <source>
        <dbReference type="EMBL" id="JAD28503.1"/>
    </source>
</evidence>
<proteinExistence type="predicted"/>
<dbReference type="AlphaFoldDB" id="A0A0A8YRV0"/>
<sequence>MKLNYVKTHKHLVRLMVKGGSHCQKKDSRLQKSFFSPILEECVLWACIKQYLCVWITATIQKWSMTTVGIRQLF</sequence>
<name>A0A0A8YRV0_ARUDO</name>
<reference evidence="1" key="2">
    <citation type="journal article" date="2015" name="Data Brief">
        <title>Shoot transcriptome of the giant reed, Arundo donax.</title>
        <authorList>
            <person name="Barrero R.A."/>
            <person name="Guerrero F.D."/>
            <person name="Moolhuijzen P."/>
            <person name="Goolsby J.A."/>
            <person name="Tidwell J."/>
            <person name="Bellgard S.E."/>
            <person name="Bellgard M.I."/>
        </authorList>
    </citation>
    <scope>NUCLEOTIDE SEQUENCE</scope>
    <source>
        <tissue evidence="1">Shoot tissue taken approximately 20 cm above the soil surface</tissue>
    </source>
</reference>
<protein>
    <submittedName>
        <fullName evidence="1">ATARP8</fullName>
    </submittedName>
</protein>